<dbReference type="Proteomes" id="UP001344906">
    <property type="component" value="Unassembled WGS sequence"/>
</dbReference>
<evidence type="ECO:0000313" key="2">
    <source>
        <dbReference type="Proteomes" id="UP001344906"/>
    </source>
</evidence>
<protein>
    <submittedName>
        <fullName evidence="1">Uncharacterized protein</fullName>
    </submittedName>
</protein>
<organism evidence="1 2">
    <name type="scientific">Dictyobacter halimunensis</name>
    <dbReference type="NCBI Taxonomy" id="3026934"/>
    <lineage>
        <taxon>Bacteria</taxon>
        <taxon>Bacillati</taxon>
        <taxon>Chloroflexota</taxon>
        <taxon>Ktedonobacteria</taxon>
        <taxon>Ktedonobacterales</taxon>
        <taxon>Dictyobacteraceae</taxon>
        <taxon>Dictyobacter</taxon>
    </lineage>
</organism>
<reference evidence="1 2" key="1">
    <citation type="submission" date="2023-02" db="EMBL/GenBank/DDBJ databases">
        <title>Dictyobacter halimunensis sp. nov., a new member of the class Ktedonobacteria from forest soil in a geothermal area.</title>
        <authorList>
            <person name="Rachmania M.K."/>
            <person name="Ningsih F."/>
            <person name="Sakai Y."/>
            <person name="Yabe S."/>
            <person name="Yokota A."/>
            <person name="Sjamsuridzal W."/>
        </authorList>
    </citation>
    <scope>NUCLEOTIDE SEQUENCE [LARGE SCALE GENOMIC DNA]</scope>
    <source>
        <strain evidence="1 2">S3.2.2.5</strain>
    </source>
</reference>
<keyword evidence="2" id="KW-1185">Reference proteome</keyword>
<proteinExistence type="predicted"/>
<evidence type="ECO:0000313" key="1">
    <source>
        <dbReference type="EMBL" id="GLV54069.1"/>
    </source>
</evidence>
<accession>A0ABQ6FIV9</accession>
<dbReference type="EMBL" id="BSRI01000001">
    <property type="protein sequence ID" value="GLV54069.1"/>
    <property type="molecule type" value="Genomic_DNA"/>
</dbReference>
<comment type="caution">
    <text evidence="1">The sequence shown here is derived from an EMBL/GenBank/DDBJ whole genome shotgun (WGS) entry which is preliminary data.</text>
</comment>
<gene>
    <name evidence="1" type="ORF">KDH_09180</name>
</gene>
<sequence>MRNIIVSRLMASCKLLVDQKKIRVRTLRKGDGCGPTVMDPMPKGLTIIHI</sequence>
<name>A0ABQ6FIV9_9CHLR</name>